<evidence type="ECO:0000313" key="7">
    <source>
        <dbReference type="EMBL" id="EMR02685.1"/>
    </source>
</evidence>
<dbReference type="GO" id="GO:0005886">
    <property type="term" value="C:plasma membrane"/>
    <property type="evidence" value="ECO:0007669"/>
    <property type="project" value="TreeGrafter"/>
</dbReference>
<dbReference type="RefSeq" id="WP_009195555.1">
    <property type="nucleotide sequence ID" value="NZ_AODQ01000049.1"/>
</dbReference>
<sequence>MHKLFIQSGALLAGLAVAIGAFGAHGLRSLLQQYGRTANFETAAQYQMYHALALLLTGILLIHFPARQLVWAGWSFMVGILFFSGSLYILSLTNVSKWGAVTPIGGLAFLVGWVLLLIGISKQAVIKKRPADCSAGLFLGRGCAY</sequence>
<feature type="transmembrane region" description="Helical" evidence="6">
    <location>
        <begin position="69"/>
        <end position="92"/>
    </location>
</feature>
<dbReference type="AlphaFoldDB" id="M7NLM9"/>
<accession>M7NLM9</accession>
<dbReference type="eggNOG" id="COG2363">
    <property type="taxonomic scope" value="Bacteria"/>
</dbReference>
<dbReference type="OrthoDB" id="9802121at2"/>
<name>M7NLM9_9BACT</name>
<dbReference type="PATRIC" id="fig|1279009.4.peg.2190"/>
<evidence type="ECO:0000256" key="6">
    <source>
        <dbReference type="SAM" id="Phobius"/>
    </source>
</evidence>
<feature type="transmembrane region" description="Helical" evidence="6">
    <location>
        <begin position="44"/>
        <end position="62"/>
    </location>
</feature>
<gene>
    <name evidence="7" type="ORF">ADICEAN_02162</name>
</gene>
<evidence type="ECO:0000256" key="4">
    <source>
        <dbReference type="ARBA" id="ARBA00022989"/>
    </source>
</evidence>
<proteinExistence type="inferred from homology"/>
<keyword evidence="8" id="KW-1185">Reference proteome</keyword>
<reference evidence="7 8" key="1">
    <citation type="journal article" date="2013" name="Genome Announc.">
        <title>Draft Genome Sequence of Cesiribacter andamanensis Strain AMV16T, Isolated from a Soil Sample from a Mud Volcano in the Andaman Islands, India.</title>
        <authorList>
            <person name="Shivaji S."/>
            <person name="Ara S."/>
            <person name="Begum Z."/>
            <person name="Srinivas T.N."/>
            <person name="Singh A."/>
            <person name="Kumar Pinnaka A."/>
        </authorList>
    </citation>
    <scope>NUCLEOTIDE SEQUENCE [LARGE SCALE GENOMIC DNA]</scope>
    <source>
        <strain evidence="7 8">AMV16</strain>
    </source>
</reference>
<dbReference type="PANTHER" id="PTHR43461">
    <property type="entry name" value="TRANSMEMBRANE PROTEIN 256"/>
    <property type="match status" value="1"/>
</dbReference>
<dbReference type="PANTHER" id="PTHR43461:SF1">
    <property type="entry name" value="TRANSMEMBRANE PROTEIN 256"/>
    <property type="match status" value="1"/>
</dbReference>
<feature type="transmembrane region" description="Helical" evidence="6">
    <location>
        <begin position="98"/>
        <end position="120"/>
    </location>
</feature>
<keyword evidence="3 6" id="KW-0812">Transmembrane</keyword>
<comment type="subcellular location">
    <subcellularLocation>
        <location evidence="1">Membrane</location>
        <topology evidence="1">Multi-pass membrane protein</topology>
    </subcellularLocation>
</comment>
<dbReference type="EMBL" id="AODQ01000049">
    <property type="protein sequence ID" value="EMR02685.1"/>
    <property type="molecule type" value="Genomic_DNA"/>
</dbReference>
<comment type="similarity">
    <text evidence="2">Belongs to the UPF0382 family.</text>
</comment>
<dbReference type="InterPro" id="IPR006696">
    <property type="entry name" value="DUF423"/>
</dbReference>
<evidence type="ECO:0000313" key="8">
    <source>
        <dbReference type="Proteomes" id="UP000011910"/>
    </source>
</evidence>
<dbReference type="Pfam" id="PF04241">
    <property type="entry name" value="DUF423"/>
    <property type="match status" value="1"/>
</dbReference>
<protein>
    <recommendedName>
        <fullName evidence="9">DUF423 domain-containing protein</fullName>
    </recommendedName>
</protein>
<organism evidence="7 8">
    <name type="scientific">Cesiribacter andamanensis AMV16</name>
    <dbReference type="NCBI Taxonomy" id="1279009"/>
    <lineage>
        <taxon>Bacteria</taxon>
        <taxon>Pseudomonadati</taxon>
        <taxon>Bacteroidota</taxon>
        <taxon>Cytophagia</taxon>
        <taxon>Cytophagales</taxon>
        <taxon>Cesiribacteraceae</taxon>
        <taxon>Cesiribacter</taxon>
    </lineage>
</organism>
<evidence type="ECO:0000256" key="2">
    <source>
        <dbReference type="ARBA" id="ARBA00009694"/>
    </source>
</evidence>
<dbReference type="Proteomes" id="UP000011910">
    <property type="component" value="Unassembled WGS sequence"/>
</dbReference>
<evidence type="ECO:0000256" key="3">
    <source>
        <dbReference type="ARBA" id="ARBA00022692"/>
    </source>
</evidence>
<evidence type="ECO:0008006" key="9">
    <source>
        <dbReference type="Google" id="ProtNLM"/>
    </source>
</evidence>
<evidence type="ECO:0000256" key="1">
    <source>
        <dbReference type="ARBA" id="ARBA00004141"/>
    </source>
</evidence>
<evidence type="ECO:0000256" key="5">
    <source>
        <dbReference type="ARBA" id="ARBA00023136"/>
    </source>
</evidence>
<keyword evidence="5 6" id="KW-0472">Membrane</keyword>
<comment type="caution">
    <text evidence="7">The sequence shown here is derived from an EMBL/GenBank/DDBJ whole genome shotgun (WGS) entry which is preliminary data.</text>
</comment>
<keyword evidence="4 6" id="KW-1133">Transmembrane helix</keyword>